<feature type="region of interest" description="Disordered" evidence="1">
    <location>
        <begin position="1"/>
        <end position="27"/>
    </location>
</feature>
<protein>
    <submittedName>
        <fullName evidence="2">Uncharacterized protein</fullName>
    </submittedName>
</protein>
<reference evidence="2" key="1">
    <citation type="submission" date="2018-11" db="EMBL/GenBank/DDBJ databases">
        <authorList>
            <person name="Alioto T."/>
            <person name="Alioto T."/>
        </authorList>
    </citation>
    <scope>NUCLEOTIDE SEQUENCE</scope>
</reference>
<accession>A0A8B6FT06</accession>
<sequence length="63" mass="6620">MTSMVRFFGDITASTGGQGNRRKSLRRGSEIGERLEHTIHLTSNSSAASAFDAGVAEATGAHL</sequence>
<name>A0A8B6FT06_MYTGA</name>
<evidence type="ECO:0000313" key="2">
    <source>
        <dbReference type="EMBL" id="VDI53048.1"/>
    </source>
</evidence>
<organism evidence="2 3">
    <name type="scientific">Mytilus galloprovincialis</name>
    <name type="common">Mediterranean mussel</name>
    <dbReference type="NCBI Taxonomy" id="29158"/>
    <lineage>
        <taxon>Eukaryota</taxon>
        <taxon>Metazoa</taxon>
        <taxon>Spiralia</taxon>
        <taxon>Lophotrochozoa</taxon>
        <taxon>Mollusca</taxon>
        <taxon>Bivalvia</taxon>
        <taxon>Autobranchia</taxon>
        <taxon>Pteriomorphia</taxon>
        <taxon>Mytilida</taxon>
        <taxon>Mytiloidea</taxon>
        <taxon>Mytilidae</taxon>
        <taxon>Mytilinae</taxon>
        <taxon>Mytilus</taxon>
    </lineage>
</organism>
<evidence type="ECO:0000313" key="3">
    <source>
        <dbReference type="Proteomes" id="UP000596742"/>
    </source>
</evidence>
<comment type="caution">
    <text evidence="2">The sequence shown here is derived from an EMBL/GenBank/DDBJ whole genome shotgun (WGS) entry which is preliminary data.</text>
</comment>
<dbReference type="Proteomes" id="UP000596742">
    <property type="component" value="Unassembled WGS sequence"/>
</dbReference>
<dbReference type="AlphaFoldDB" id="A0A8B6FT06"/>
<keyword evidence="3" id="KW-1185">Reference proteome</keyword>
<evidence type="ECO:0000256" key="1">
    <source>
        <dbReference type="SAM" id="MobiDB-lite"/>
    </source>
</evidence>
<dbReference type="EMBL" id="UYJE01007252">
    <property type="protein sequence ID" value="VDI53048.1"/>
    <property type="molecule type" value="Genomic_DNA"/>
</dbReference>
<gene>
    <name evidence="2" type="ORF">MGAL_10B026933</name>
</gene>
<proteinExistence type="predicted"/>